<dbReference type="Gene3D" id="3.60.21.10">
    <property type="match status" value="1"/>
</dbReference>
<keyword evidence="2" id="KW-0378">Hydrolase</keyword>
<dbReference type="STRING" id="28092.WM40_23315"/>
<dbReference type="InterPro" id="IPR004843">
    <property type="entry name" value="Calcineurin-like_PHP"/>
</dbReference>
<dbReference type="EMBL" id="LAQU01000044">
    <property type="protein sequence ID" value="KKB61418.1"/>
    <property type="molecule type" value="Genomic_DNA"/>
</dbReference>
<dbReference type="Proteomes" id="UP000033618">
    <property type="component" value="Unassembled WGS sequence"/>
</dbReference>
<dbReference type="InterPro" id="IPR041796">
    <property type="entry name" value="Mre11_N"/>
</dbReference>
<keyword evidence="3" id="KW-0269">Exonuclease</keyword>
<reference evidence="5 6" key="1">
    <citation type="submission" date="2015-03" db="EMBL/GenBank/DDBJ databases">
        <title>Draft Genome Sequence of Burkholderia andropogonis type strain ICMP2807, isolated from Sorghum bicolor.</title>
        <authorList>
            <person name="Lopes-Santos L."/>
            <person name="Castro D.B."/>
            <person name="Ottoboni L.M."/>
            <person name="Park D."/>
            <person name="Weirc B.S."/>
            <person name="Destefano S.A."/>
        </authorList>
    </citation>
    <scope>NUCLEOTIDE SEQUENCE [LARGE SCALE GENOMIC DNA]</scope>
    <source>
        <strain evidence="5 6">ICMP2807</strain>
    </source>
</reference>
<evidence type="ECO:0000256" key="2">
    <source>
        <dbReference type="ARBA" id="ARBA00022801"/>
    </source>
</evidence>
<organism evidence="5 6">
    <name type="scientific">Robbsia andropogonis</name>
    <dbReference type="NCBI Taxonomy" id="28092"/>
    <lineage>
        <taxon>Bacteria</taxon>
        <taxon>Pseudomonadati</taxon>
        <taxon>Pseudomonadota</taxon>
        <taxon>Betaproteobacteria</taxon>
        <taxon>Burkholderiales</taxon>
        <taxon>Burkholderiaceae</taxon>
        <taxon>Robbsia</taxon>
    </lineage>
</organism>
<dbReference type="InterPro" id="IPR014577">
    <property type="entry name" value="UCP033093_metalloPase"/>
</dbReference>
<keyword evidence="1" id="KW-0540">Nuclease</keyword>
<dbReference type="CDD" id="cd00840">
    <property type="entry name" value="MPP_Mre11_N"/>
    <property type="match status" value="1"/>
</dbReference>
<protein>
    <submittedName>
        <fullName evidence="5">Metallophosphatase</fullName>
    </submittedName>
</protein>
<dbReference type="GO" id="GO:0004527">
    <property type="term" value="F:exonuclease activity"/>
    <property type="evidence" value="ECO:0007669"/>
    <property type="project" value="UniProtKB-KW"/>
</dbReference>
<dbReference type="AlphaFoldDB" id="A0A0F5JU95"/>
<dbReference type="Pfam" id="PF00149">
    <property type="entry name" value="Metallophos"/>
    <property type="match status" value="1"/>
</dbReference>
<evidence type="ECO:0000256" key="1">
    <source>
        <dbReference type="ARBA" id="ARBA00022722"/>
    </source>
</evidence>
<dbReference type="PANTHER" id="PTHR30337">
    <property type="entry name" value="COMPONENT OF ATP-DEPENDENT DSDNA EXONUCLEASE"/>
    <property type="match status" value="1"/>
</dbReference>
<accession>A0A0F5JU95</accession>
<gene>
    <name evidence="5" type="ORF">WM40_23315</name>
</gene>
<keyword evidence="6" id="KW-1185">Reference proteome</keyword>
<dbReference type="PIRSF" id="PIRSF033093">
    <property type="entry name" value="UCP_ML1119"/>
    <property type="match status" value="1"/>
</dbReference>
<feature type="domain" description="Calcineurin-like phosphoesterase" evidence="4">
    <location>
        <begin position="1"/>
        <end position="162"/>
    </location>
</feature>
<dbReference type="PATRIC" id="fig|28092.6.peg.5475"/>
<evidence type="ECO:0000313" key="5">
    <source>
        <dbReference type="EMBL" id="KKB61418.1"/>
    </source>
</evidence>
<evidence type="ECO:0000259" key="4">
    <source>
        <dbReference type="Pfam" id="PF00149"/>
    </source>
</evidence>
<dbReference type="SUPFAM" id="SSF56300">
    <property type="entry name" value="Metallo-dependent phosphatases"/>
    <property type="match status" value="1"/>
</dbReference>
<dbReference type="PANTHER" id="PTHR30337:SF0">
    <property type="entry name" value="NUCLEASE SBCCD SUBUNIT D"/>
    <property type="match status" value="1"/>
</dbReference>
<proteinExistence type="predicted"/>
<evidence type="ECO:0000256" key="3">
    <source>
        <dbReference type="ARBA" id="ARBA00022839"/>
    </source>
</evidence>
<dbReference type="InterPro" id="IPR050535">
    <property type="entry name" value="DNA_Repair-Maintenance_Comp"/>
</dbReference>
<evidence type="ECO:0000313" key="6">
    <source>
        <dbReference type="Proteomes" id="UP000033618"/>
    </source>
</evidence>
<dbReference type="InterPro" id="IPR029052">
    <property type="entry name" value="Metallo-depent_PP-like"/>
</dbReference>
<comment type="caution">
    <text evidence="5">The sequence shown here is derived from an EMBL/GenBank/DDBJ whole genome shotgun (WGS) entry which is preliminary data.</text>
</comment>
<name>A0A0F5JU95_9BURK</name>
<sequence>MRLLHTADWQIGKPYNNFPTEDGVMLVEARFQVVERIARHAQAEEVDAVLVAGDVFDAQGLSDRTIHRLFHSLAAFSGPWLMLPGNHDAALSESIWSRAQRLGCVPDNVHLCLTPRVHLFEPLRMAILPAPLTQRHTHHDLTEWFAQADTPPGWWRIGLAHGSVQGILADDIDSSNPIAPDRADQAALDYLALGDWHGTRRIDARTWYSGTPETDRFRANDSGQILLVSWAAAPADNHVPRAGTARRELPTVVPLPFTQYRWRAHAASLQVDSDLDALLQDVAALQANDVVQYQVAGQVDLAGQQRLQRALDRAQGRARSVTADMRALRLQPTAEDIAALHADGYLGDVIATLRDVQEQPDVEKAECAHDALVLLAGMLQPGEDRQ</sequence>